<feature type="disulfide bond" evidence="1">
    <location>
        <begin position="41"/>
        <end position="50"/>
    </location>
</feature>
<evidence type="ECO:0000256" key="1">
    <source>
        <dbReference type="PROSITE-ProRule" id="PRU00076"/>
    </source>
</evidence>
<dbReference type="SUPFAM" id="SSF57196">
    <property type="entry name" value="EGF/Laminin"/>
    <property type="match status" value="1"/>
</dbReference>
<evidence type="ECO:0000313" key="3">
    <source>
        <dbReference type="EMBL" id="KAH3892690.1"/>
    </source>
</evidence>
<gene>
    <name evidence="3" type="ORF">DPMN_016815</name>
</gene>
<dbReference type="EMBL" id="JAIWYP010000001">
    <property type="protein sequence ID" value="KAH3892690.1"/>
    <property type="molecule type" value="Genomic_DNA"/>
</dbReference>
<dbReference type="Pfam" id="PF00008">
    <property type="entry name" value="EGF"/>
    <property type="match status" value="1"/>
</dbReference>
<reference evidence="3" key="1">
    <citation type="journal article" date="2019" name="bioRxiv">
        <title>The Genome of the Zebra Mussel, Dreissena polymorpha: A Resource for Invasive Species Research.</title>
        <authorList>
            <person name="McCartney M.A."/>
            <person name="Auch B."/>
            <person name="Kono T."/>
            <person name="Mallez S."/>
            <person name="Zhang Y."/>
            <person name="Obille A."/>
            <person name="Becker A."/>
            <person name="Abrahante J.E."/>
            <person name="Garbe J."/>
            <person name="Badalamenti J.P."/>
            <person name="Herman A."/>
            <person name="Mangelson H."/>
            <person name="Liachko I."/>
            <person name="Sullivan S."/>
            <person name="Sone E.D."/>
            <person name="Koren S."/>
            <person name="Silverstein K.A.T."/>
            <person name="Beckman K.B."/>
            <person name="Gohl D.M."/>
        </authorList>
    </citation>
    <scope>NUCLEOTIDE SEQUENCE</scope>
    <source>
        <strain evidence="3">Duluth1</strain>
        <tissue evidence="3">Whole animal</tissue>
    </source>
</reference>
<comment type="caution">
    <text evidence="1">Lacks conserved residue(s) required for the propagation of feature annotation.</text>
</comment>
<evidence type="ECO:0000313" key="4">
    <source>
        <dbReference type="Proteomes" id="UP000828390"/>
    </source>
</evidence>
<dbReference type="PROSITE" id="PS00022">
    <property type="entry name" value="EGF_1"/>
    <property type="match status" value="1"/>
</dbReference>
<dbReference type="PROSITE" id="PS01186">
    <property type="entry name" value="EGF_2"/>
    <property type="match status" value="1"/>
</dbReference>
<dbReference type="Gene3D" id="2.10.25.10">
    <property type="entry name" value="Laminin"/>
    <property type="match status" value="1"/>
</dbReference>
<dbReference type="PROSITE" id="PS50026">
    <property type="entry name" value="EGF_3"/>
    <property type="match status" value="1"/>
</dbReference>
<reference evidence="3" key="2">
    <citation type="submission" date="2020-11" db="EMBL/GenBank/DDBJ databases">
        <authorList>
            <person name="McCartney M.A."/>
            <person name="Auch B."/>
            <person name="Kono T."/>
            <person name="Mallez S."/>
            <person name="Becker A."/>
            <person name="Gohl D.M."/>
            <person name="Silverstein K.A.T."/>
            <person name="Koren S."/>
            <person name="Bechman K.B."/>
            <person name="Herman A."/>
            <person name="Abrahante J.E."/>
            <person name="Garbe J."/>
        </authorList>
    </citation>
    <scope>NUCLEOTIDE SEQUENCE</scope>
    <source>
        <strain evidence="3">Duluth1</strain>
        <tissue evidence="3">Whole animal</tissue>
    </source>
</reference>
<feature type="domain" description="EGF-like" evidence="2">
    <location>
        <begin position="15"/>
        <end position="51"/>
    </location>
</feature>
<sequence length="59" mass="6099">MGGPLFCSISYRCIGGSTCSVASCANGAMCVNNGSVDHCYCTAGYTGNFCTERTVRTIS</sequence>
<dbReference type="AlphaFoldDB" id="A0A9D4NE24"/>
<dbReference type="Proteomes" id="UP000828390">
    <property type="component" value="Unassembled WGS sequence"/>
</dbReference>
<keyword evidence="1" id="KW-0245">EGF-like domain</keyword>
<name>A0A9D4NE24_DREPO</name>
<dbReference type="InterPro" id="IPR000742">
    <property type="entry name" value="EGF"/>
</dbReference>
<protein>
    <recommendedName>
        <fullName evidence="2">EGF-like domain-containing protein</fullName>
    </recommendedName>
</protein>
<proteinExistence type="predicted"/>
<keyword evidence="1" id="KW-1015">Disulfide bond</keyword>
<accession>A0A9D4NE24</accession>
<comment type="caution">
    <text evidence="3">The sequence shown here is derived from an EMBL/GenBank/DDBJ whole genome shotgun (WGS) entry which is preliminary data.</text>
</comment>
<organism evidence="3 4">
    <name type="scientific">Dreissena polymorpha</name>
    <name type="common">Zebra mussel</name>
    <name type="synonym">Mytilus polymorpha</name>
    <dbReference type="NCBI Taxonomy" id="45954"/>
    <lineage>
        <taxon>Eukaryota</taxon>
        <taxon>Metazoa</taxon>
        <taxon>Spiralia</taxon>
        <taxon>Lophotrochozoa</taxon>
        <taxon>Mollusca</taxon>
        <taxon>Bivalvia</taxon>
        <taxon>Autobranchia</taxon>
        <taxon>Heteroconchia</taxon>
        <taxon>Euheterodonta</taxon>
        <taxon>Imparidentia</taxon>
        <taxon>Neoheterodontei</taxon>
        <taxon>Myida</taxon>
        <taxon>Dreissenoidea</taxon>
        <taxon>Dreissenidae</taxon>
        <taxon>Dreissena</taxon>
    </lineage>
</organism>
<evidence type="ECO:0000259" key="2">
    <source>
        <dbReference type="PROSITE" id="PS50026"/>
    </source>
</evidence>
<keyword evidence="4" id="KW-1185">Reference proteome</keyword>